<protein>
    <submittedName>
        <fullName evidence="2">Secreted protein</fullName>
    </submittedName>
</protein>
<proteinExistence type="predicted"/>
<sequence>MLLAALLASPCSAAKYAYVIDLLICHTQTLDPATCTAFYNCMWYRAEGNPRTCLTGWMNRIPEKELSFSSEPGTYICN</sequence>
<dbReference type="Proteomes" id="UP000887565">
    <property type="component" value="Unplaced"/>
</dbReference>
<reference evidence="2" key="1">
    <citation type="submission" date="2022-11" db="UniProtKB">
        <authorList>
            <consortium name="WormBaseParasite"/>
        </authorList>
    </citation>
    <scope>IDENTIFICATION</scope>
</reference>
<evidence type="ECO:0000313" key="2">
    <source>
        <dbReference type="WBParaSite" id="nRc.2.0.1.t10886-RA"/>
    </source>
</evidence>
<keyword evidence="1" id="KW-1185">Reference proteome</keyword>
<organism evidence="1 2">
    <name type="scientific">Romanomermis culicivorax</name>
    <name type="common">Nematode worm</name>
    <dbReference type="NCBI Taxonomy" id="13658"/>
    <lineage>
        <taxon>Eukaryota</taxon>
        <taxon>Metazoa</taxon>
        <taxon>Ecdysozoa</taxon>
        <taxon>Nematoda</taxon>
        <taxon>Enoplea</taxon>
        <taxon>Dorylaimia</taxon>
        <taxon>Mermithida</taxon>
        <taxon>Mermithoidea</taxon>
        <taxon>Mermithidae</taxon>
        <taxon>Romanomermis</taxon>
    </lineage>
</organism>
<evidence type="ECO:0000313" key="1">
    <source>
        <dbReference type="Proteomes" id="UP000887565"/>
    </source>
</evidence>
<name>A0A915ICB9_ROMCU</name>
<dbReference type="WBParaSite" id="nRc.2.0.1.t10886-RA">
    <property type="protein sequence ID" value="nRc.2.0.1.t10886-RA"/>
    <property type="gene ID" value="nRc.2.0.1.g10886"/>
</dbReference>
<accession>A0A915ICB9</accession>
<dbReference type="AlphaFoldDB" id="A0A915ICB9"/>